<dbReference type="InterPro" id="IPR000504">
    <property type="entry name" value="RRM_dom"/>
</dbReference>
<evidence type="ECO:0000313" key="7">
    <source>
        <dbReference type="Proteomes" id="UP001314263"/>
    </source>
</evidence>
<feature type="domain" description="RRM" evidence="5">
    <location>
        <begin position="101"/>
        <end position="178"/>
    </location>
</feature>
<dbReference type="AlphaFoldDB" id="A0AAV1HQZ1"/>
<dbReference type="Pfam" id="PF00076">
    <property type="entry name" value="RRM_1"/>
    <property type="match status" value="3"/>
</dbReference>
<evidence type="ECO:0000256" key="2">
    <source>
        <dbReference type="ARBA" id="ARBA00022884"/>
    </source>
</evidence>
<dbReference type="PANTHER" id="PTHR13976">
    <property type="entry name" value="HETEROGENEOUS NUCLEAR RIBONUCLEOPROTEIN-RELATED"/>
    <property type="match status" value="1"/>
</dbReference>
<accession>A0AAV1HQZ1</accession>
<keyword evidence="7" id="KW-1185">Reference proteome</keyword>
<dbReference type="InterPro" id="IPR012677">
    <property type="entry name" value="Nucleotide-bd_a/b_plait_sf"/>
</dbReference>
<keyword evidence="2 3" id="KW-0694">RNA-binding</keyword>
<dbReference type="SMART" id="SM00360">
    <property type="entry name" value="RRM"/>
    <property type="match status" value="3"/>
</dbReference>
<feature type="compositionally biased region" description="Gly residues" evidence="4">
    <location>
        <begin position="384"/>
        <end position="394"/>
    </location>
</feature>
<dbReference type="SUPFAM" id="SSF54928">
    <property type="entry name" value="RNA-binding domain, RBD"/>
    <property type="match status" value="2"/>
</dbReference>
<dbReference type="Proteomes" id="UP001314263">
    <property type="component" value="Unassembled WGS sequence"/>
</dbReference>
<feature type="compositionally biased region" description="Polar residues" evidence="4">
    <location>
        <begin position="502"/>
        <end position="512"/>
    </location>
</feature>
<organism evidence="6 7">
    <name type="scientific">Coccomyxa viridis</name>
    <dbReference type="NCBI Taxonomy" id="1274662"/>
    <lineage>
        <taxon>Eukaryota</taxon>
        <taxon>Viridiplantae</taxon>
        <taxon>Chlorophyta</taxon>
        <taxon>core chlorophytes</taxon>
        <taxon>Trebouxiophyceae</taxon>
        <taxon>Trebouxiophyceae incertae sedis</taxon>
        <taxon>Coccomyxaceae</taxon>
        <taxon>Coccomyxa</taxon>
    </lineage>
</organism>
<feature type="compositionally biased region" description="Low complexity" evidence="4">
    <location>
        <begin position="571"/>
        <end position="596"/>
    </location>
</feature>
<dbReference type="Gene3D" id="3.30.70.330">
    <property type="match status" value="3"/>
</dbReference>
<proteinExistence type="predicted"/>
<evidence type="ECO:0000259" key="5">
    <source>
        <dbReference type="PROSITE" id="PS50102"/>
    </source>
</evidence>
<sequence>MAAGSSALLRLRGLPYNATEEEIKGFFGEFQTVNVSICRRDGRATGEAYIEFADAEKAQQAAEGKQRQHIRNRYIEIFEIPEKNVEHIKQTQGLVESFPGYVLRMRGLPYSATADDVLEFFRGIPLERESIALTLTPEGRPKGEAYVDFTTEESQKEALGKHKEAMGERYIELFLSTKANMVQAVQQSSYYVGLQRNPGMPLMGLQLPGMQPAPMHAPVMGLQYRPAYGQGAPVQSVVSADGSTLRLRGLPYSAGVEEIADFFSGYSLAQDGIQVVTKPDKEGTPVGTGVAYVRFTSPSEADRARKERHRQQMGARYIECLPFTASHYTSPASLPAQMGPLAPMGSPYPMALGARYPGPPPAQRQFPSMSALGQALPAQDDLGARGGHLGGGGRPPQWQVSQPGMAPPPPPLPGLAAQQAGLRSGRPQPQPQPPPGNPGPGRGAQPRMALPPKYVAQQQAALQQQQQLLLQQQYLMHQHMLQHQQRFMQPGWPGHYSEGYSGMQSTSMSPSWYHTPGAAGQHGPSYASGPPSAASAHSHSASRPEHEASASGSLTAAEGLPAPEEISAVMAAPAQHHLPAPAQGQAASRASSGQAGTTQAKSLSPTYPSSRPG</sequence>
<dbReference type="PROSITE" id="PS50102">
    <property type="entry name" value="RRM"/>
    <property type="match status" value="2"/>
</dbReference>
<dbReference type="InterPro" id="IPR035979">
    <property type="entry name" value="RBD_domain_sf"/>
</dbReference>
<dbReference type="CDD" id="cd12254">
    <property type="entry name" value="RRM_hnRNPH_ESRPs_RBM12_like"/>
    <property type="match status" value="3"/>
</dbReference>
<feature type="domain" description="RRM" evidence="5">
    <location>
        <begin position="7"/>
        <end position="77"/>
    </location>
</feature>
<evidence type="ECO:0000256" key="1">
    <source>
        <dbReference type="ARBA" id="ARBA00022737"/>
    </source>
</evidence>
<name>A0AAV1HQZ1_9CHLO</name>
<evidence type="ECO:0000313" key="6">
    <source>
        <dbReference type="EMBL" id="CAK0735830.1"/>
    </source>
</evidence>
<evidence type="ECO:0000256" key="4">
    <source>
        <dbReference type="SAM" id="MobiDB-lite"/>
    </source>
</evidence>
<reference evidence="6 7" key="1">
    <citation type="submission" date="2023-10" db="EMBL/GenBank/DDBJ databases">
        <authorList>
            <person name="Maclean D."/>
            <person name="Macfadyen A."/>
        </authorList>
    </citation>
    <scope>NUCLEOTIDE SEQUENCE [LARGE SCALE GENOMIC DNA]</scope>
</reference>
<feature type="compositionally biased region" description="Pro residues" evidence="4">
    <location>
        <begin position="428"/>
        <end position="438"/>
    </location>
</feature>
<feature type="compositionally biased region" description="Low complexity" evidence="4">
    <location>
        <begin position="414"/>
        <end position="427"/>
    </location>
</feature>
<keyword evidence="1" id="KW-0677">Repeat</keyword>
<protein>
    <recommendedName>
        <fullName evidence="5">RRM domain-containing protein</fullName>
    </recommendedName>
</protein>
<feature type="compositionally biased region" description="Low complexity" evidence="4">
    <location>
        <begin position="522"/>
        <end position="541"/>
    </location>
</feature>
<feature type="region of interest" description="Disordered" evidence="4">
    <location>
        <begin position="379"/>
        <end position="448"/>
    </location>
</feature>
<feature type="region of interest" description="Disordered" evidence="4">
    <location>
        <begin position="501"/>
        <end position="613"/>
    </location>
</feature>
<dbReference type="GO" id="GO:0003723">
    <property type="term" value="F:RNA binding"/>
    <property type="evidence" value="ECO:0007669"/>
    <property type="project" value="UniProtKB-UniRule"/>
</dbReference>
<comment type="caution">
    <text evidence="6">The sequence shown here is derived from an EMBL/GenBank/DDBJ whole genome shotgun (WGS) entry which is preliminary data.</text>
</comment>
<dbReference type="InterPro" id="IPR050666">
    <property type="entry name" value="ESRP"/>
</dbReference>
<dbReference type="EMBL" id="CAUYUE010000001">
    <property type="protein sequence ID" value="CAK0735830.1"/>
    <property type="molecule type" value="Genomic_DNA"/>
</dbReference>
<evidence type="ECO:0000256" key="3">
    <source>
        <dbReference type="PROSITE-ProRule" id="PRU00176"/>
    </source>
</evidence>
<feature type="compositionally biased region" description="Polar residues" evidence="4">
    <location>
        <begin position="597"/>
        <end position="613"/>
    </location>
</feature>
<gene>
    <name evidence="6" type="ORF">CVIRNUC_000646</name>
</gene>